<sequence length="55" mass="6156">LVNEATWECSSNGITLQAMDSSHVALVSLVMRSEGFETYRCDRNMSLGISLVRYN</sequence>
<dbReference type="InterPro" id="IPR000730">
    <property type="entry name" value="Pr_cel_nuc_antig"/>
</dbReference>
<dbReference type="GO" id="GO:0006275">
    <property type="term" value="P:regulation of DNA replication"/>
    <property type="evidence" value="ECO:0007669"/>
    <property type="project" value="InterPro"/>
</dbReference>
<name>A0A8S3BIL1_9BILA</name>
<dbReference type="PANTHER" id="PTHR11352:SF0">
    <property type="entry name" value="PROLIFERATING CELL NUCLEAR ANTIGEN"/>
    <property type="match status" value="1"/>
</dbReference>
<dbReference type="GO" id="GO:0006298">
    <property type="term" value="P:mismatch repair"/>
    <property type="evidence" value="ECO:0007669"/>
    <property type="project" value="TreeGrafter"/>
</dbReference>
<dbReference type="InterPro" id="IPR022648">
    <property type="entry name" value="Pr_cel_nuc_antig_N"/>
</dbReference>
<evidence type="ECO:0000259" key="2">
    <source>
        <dbReference type="Pfam" id="PF00705"/>
    </source>
</evidence>
<dbReference type="InterPro" id="IPR046938">
    <property type="entry name" value="DNA_clamp_sf"/>
</dbReference>
<gene>
    <name evidence="3" type="ORF">BYL167_LOCUS49621</name>
</gene>
<feature type="domain" description="Proliferating cell nuclear antigen PCNA N-terminal" evidence="2">
    <location>
        <begin position="1"/>
        <end position="52"/>
    </location>
</feature>
<evidence type="ECO:0000313" key="3">
    <source>
        <dbReference type="EMBL" id="CAF4835505.1"/>
    </source>
</evidence>
<evidence type="ECO:0000313" key="4">
    <source>
        <dbReference type="Proteomes" id="UP000681967"/>
    </source>
</evidence>
<keyword evidence="1" id="KW-0238">DNA-binding</keyword>
<dbReference type="GO" id="GO:0030337">
    <property type="term" value="F:DNA polymerase processivity factor activity"/>
    <property type="evidence" value="ECO:0007669"/>
    <property type="project" value="InterPro"/>
</dbReference>
<dbReference type="PRINTS" id="PR00339">
    <property type="entry name" value="PCNACYCLIN"/>
</dbReference>
<dbReference type="PROSITE" id="PS01251">
    <property type="entry name" value="PCNA_1"/>
    <property type="match status" value="1"/>
</dbReference>
<dbReference type="Pfam" id="PF00705">
    <property type="entry name" value="PCNA_N"/>
    <property type="match status" value="1"/>
</dbReference>
<dbReference type="AlphaFoldDB" id="A0A8S3BIL1"/>
<dbReference type="GO" id="GO:0006272">
    <property type="term" value="P:leading strand elongation"/>
    <property type="evidence" value="ECO:0007669"/>
    <property type="project" value="TreeGrafter"/>
</dbReference>
<dbReference type="Proteomes" id="UP000681967">
    <property type="component" value="Unassembled WGS sequence"/>
</dbReference>
<comment type="caution">
    <text evidence="3">The sequence shown here is derived from an EMBL/GenBank/DDBJ whole genome shotgun (WGS) entry which is preliminary data.</text>
</comment>
<reference evidence="3" key="1">
    <citation type="submission" date="2021-02" db="EMBL/GenBank/DDBJ databases">
        <authorList>
            <person name="Nowell W R."/>
        </authorList>
    </citation>
    <scope>NUCLEOTIDE SEQUENCE</scope>
</reference>
<protein>
    <recommendedName>
        <fullName evidence="2">Proliferating cell nuclear antigen PCNA N-terminal domain-containing protein</fullName>
    </recommendedName>
</protein>
<dbReference type="InterPro" id="IPR022659">
    <property type="entry name" value="Pr_cel_nuc_antig_CS"/>
</dbReference>
<dbReference type="GO" id="GO:0019985">
    <property type="term" value="P:translesion synthesis"/>
    <property type="evidence" value="ECO:0007669"/>
    <property type="project" value="TreeGrafter"/>
</dbReference>
<dbReference type="PANTHER" id="PTHR11352">
    <property type="entry name" value="PROLIFERATING CELL NUCLEAR ANTIGEN"/>
    <property type="match status" value="1"/>
</dbReference>
<dbReference type="EMBL" id="CAJOBH010148092">
    <property type="protein sequence ID" value="CAF4835505.1"/>
    <property type="molecule type" value="Genomic_DNA"/>
</dbReference>
<dbReference type="SUPFAM" id="SSF55979">
    <property type="entry name" value="DNA clamp"/>
    <property type="match status" value="1"/>
</dbReference>
<proteinExistence type="predicted"/>
<dbReference type="GO" id="GO:0003677">
    <property type="term" value="F:DNA binding"/>
    <property type="evidence" value="ECO:0007669"/>
    <property type="project" value="UniProtKB-KW"/>
</dbReference>
<dbReference type="GO" id="GO:0043626">
    <property type="term" value="C:PCNA complex"/>
    <property type="evidence" value="ECO:0007669"/>
    <property type="project" value="TreeGrafter"/>
</dbReference>
<organism evidence="3 4">
    <name type="scientific">Rotaria magnacalcarata</name>
    <dbReference type="NCBI Taxonomy" id="392030"/>
    <lineage>
        <taxon>Eukaryota</taxon>
        <taxon>Metazoa</taxon>
        <taxon>Spiralia</taxon>
        <taxon>Gnathifera</taxon>
        <taxon>Rotifera</taxon>
        <taxon>Eurotatoria</taxon>
        <taxon>Bdelloidea</taxon>
        <taxon>Philodinida</taxon>
        <taxon>Philodinidae</taxon>
        <taxon>Rotaria</taxon>
    </lineage>
</organism>
<accession>A0A8S3BIL1</accession>
<dbReference type="Gene3D" id="3.70.10.10">
    <property type="match status" value="1"/>
</dbReference>
<feature type="non-terminal residue" evidence="3">
    <location>
        <position position="1"/>
    </location>
</feature>
<evidence type="ECO:0000256" key="1">
    <source>
        <dbReference type="ARBA" id="ARBA00023125"/>
    </source>
</evidence>